<dbReference type="GO" id="GO:0008716">
    <property type="term" value="F:D-alanine-D-alanine ligase activity"/>
    <property type="evidence" value="ECO:0007669"/>
    <property type="project" value="InterPro"/>
</dbReference>
<evidence type="ECO:0000256" key="1">
    <source>
        <dbReference type="ARBA" id="ARBA00010871"/>
    </source>
</evidence>
<dbReference type="STRING" id="1798515.A3B35_03745"/>
<dbReference type="GO" id="GO:0005524">
    <property type="term" value="F:ATP binding"/>
    <property type="evidence" value="ECO:0007669"/>
    <property type="project" value="UniProtKB-UniRule"/>
</dbReference>
<organism evidence="6 7">
    <name type="scientific">Candidatus Kaiserbacteria bacterium RIFCSPLOWO2_01_FULL_54_24</name>
    <dbReference type="NCBI Taxonomy" id="1798515"/>
    <lineage>
        <taxon>Bacteria</taxon>
        <taxon>Candidatus Kaiseribacteriota</taxon>
    </lineage>
</organism>
<evidence type="ECO:0000313" key="7">
    <source>
        <dbReference type="Proteomes" id="UP000177215"/>
    </source>
</evidence>
<name>A0A1F6ESX4_9BACT</name>
<dbReference type="Gene3D" id="3.30.1490.20">
    <property type="entry name" value="ATP-grasp fold, A domain"/>
    <property type="match status" value="1"/>
</dbReference>
<gene>
    <name evidence="6" type="ORF">A3B35_03745</name>
</gene>
<evidence type="ECO:0000256" key="4">
    <source>
        <dbReference type="PROSITE-ProRule" id="PRU00409"/>
    </source>
</evidence>
<dbReference type="InterPro" id="IPR016185">
    <property type="entry name" value="PreATP-grasp_dom_sf"/>
</dbReference>
<evidence type="ECO:0000313" key="6">
    <source>
        <dbReference type="EMBL" id="OGG76707.1"/>
    </source>
</evidence>
<keyword evidence="4" id="KW-0067">ATP-binding</keyword>
<evidence type="ECO:0000256" key="2">
    <source>
        <dbReference type="ARBA" id="ARBA00022598"/>
    </source>
</evidence>
<accession>A0A1F6ESX4</accession>
<dbReference type="PROSITE" id="PS50975">
    <property type="entry name" value="ATP_GRASP"/>
    <property type="match status" value="1"/>
</dbReference>
<keyword evidence="2" id="KW-0436">Ligase</keyword>
<comment type="caution">
    <text evidence="6">The sequence shown here is derived from an EMBL/GenBank/DDBJ whole genome shotgun (WGS) entry which is preliminary data.</text>
</comment>
<dbReference type="InterPro" id="IPR011127">
    <property type="entry name" value="Dala_Dala_lig_N"/>
</dbReference>
<keyword evidence="4" id="KW-0547">Nucleotide-binding</keyword>
<dbReference type="Pfam" id="PF07478">
    <property type="entry name" value="Dala_Dala_lig_C"/>
    <property type="match status" value="1"/>
</dbReference>
<feature type="domain" description="ATP-grasp" evidence="5">
    <location>
        <begin position="111"/>
        <end position="317"/>
    </location>
</feature>
<dbReference type="InterPro" id="IPR013815">
    <property type="entry name" value="ATP_grasp_subdomain_1"/>
</dbReference>
<dbReference type="AlphaFoldDB" id="A0A1F6ESX4"/>
<dbReference type="InterPro" id="IPR011761">
    <property type="entry name" value="ATP-grasp"/>
</dbReference>
<evidence type="ECO:0000256" key="3">
    <source>
        <dbReference type="ARBA" id="ARBA00023316"/>
    </source>
</evidence>
<dbReference type="PANTHER" id="PTHR23132:SF23">
    <property type="entry name" value="D-ALANINE--D-ALANINE LIGASE B"/>
    <property type="match status" value="1"/>
</dbReference>
<dbReference type="SUPFAM" id="SSF52440">
    <property type="entry name" value="PreATP-grasp domain"/>
    <property type="match status" value="1"/>
</dbReference>
<dbReference type="SUPFAM" id="SSF56059">
    <property type="entry name" value="Glutathione synthetase ATP-binding domain-like"/>
    <property type="match status" value="1"/>
</dbReference>
<dbReference type="Proteomes" id="UP000177215">
    <property type="component" value="Unassembled WGS sequence"/>
</dbReference>
<proteinExistence type="inferred from homology"/>
<keyword evidence="3" id="KW-0961">Cell wall biogenesis/degradation</keyword>
<evidence type="ECO:0000259" key="5">
    <source>
        <dbReference type="PROSITE" id="PS50975"/>
    </source>
</evidence>
<dbReference type="GO" id="GO:0046872">
    <property type="term" value="F:metal ion binding"/>
    <property type="evidence" value="ECO:0007669"/>
    <property type="project" value="InterPro"/>
</dbReference>
<protein>
    <recommendedName>
        <fullName evidence="5">ATP-grasp domain-containing protein</fullName>
    </recommendedName>
</protein>
<dbReference type="PANTHER" id="PTHR23132">
    <property type="entry name" value="D-ALANINE--D-ALANINE LIGASE"/>
    <property type="match status" value="1"/>
</dbReference>
<dbReference type="EMBL" id="MFMC01000044">
    <property type="protein sequence ID" value="OGG76707.1"/>
    <property type="molecule type" value="Genomic_DNA"/>
</dbReference>
<dbReference type="GO" id="GO:0071555">
    <property type="term" value="P:cell wall organization"/>
    <property type="evidence" value="ECO:0007669"/>
    <property type="project" value="UniProtKB-KW"/>
</dbReference>
<reference evidence="6 7" key="1">
    <citation type="journal article" date="2016" name="Nat. Commun.">
        <title>Thousands of microbial genomes shed light on interconnected biogeochemical processes in an aquifer system.</title>
        <authorList>
            <person name="Anantharaman K."/>
            <person name="Brown C.T."/>
            <person name="Hug L.A."/>
            <person name="Sharon I."/>
            <person name="Castelle C.J."/>
            <person name="Probst A.J."/>
            <person name="Thomas B.C."/>
            <person name="Singh A."/>
            <person name="Wilkins M.J."/>
            <person name="Karaoz U."/>
            <person name="Brodie E.L."/>
            <person name="Williams K.H."/>
            <person name="Hubbard S.S."/>
            <person name="Banfield J.F."/>
        </authorList>
    </citation>
    <scope>NUCLEOTIDE SEQUENCE [LARGE SCALE GENOMIC DNA]</scope>
</reference>
<sequence length="323" mass="35282">MSRMSVGILRGGTSKEYELSLKTGAAMMAALPEERYETRDILIDKQGLWHLRGTPATPARALSQVDVVLNALHGGVGEDGTVQRMLERAGVPYAGSRALSSGLSLNKIRAREVLKNAGIQMARAVSFSLENQMSTRDMADAIFSSFGPPYVVKPPNEGSSQGIKIARTVLDLPDMVGNTLDEYGSALIEEYLIGAHATVVLVEHFRNEPLYAFPPAHTDLPKGVLYFDPVSENGSARHTVPSRFPQDIKMRVAEIARKAHEALKLAHYSDADFVITQHGPVLLEVNAFPGLHERSAFPKMLEAVGSSLREFLEHLIMLARKGV</sequence>
<dbReference type="Gene3D" id="3.30.470.20">
    <property type="entry name" value="ATP-grasp fold, B domain"/>
    <property type="match status" value="1"/>
</dbReference>
<dbReference type="InterPro" id="IPR011095">
    <property type="entry name" value="Dala_Dala_lig_C"/>
</dbReference>
<dbReference type="Gene3D" id="3.40.50.20">
    <property type="match status" value="1"/>
</dbReference>
<dbReference type="Pfam" id="PF01820">
    <property type="entry name" value="Dala_Dala_lig_N"/>
    <property type="match status" value="1"/>
</dbReference>
<comment type="similarity">
    <text evidence="1">Belongs to the D-alanine--D-alanine ligase family.</text>
</comment>